<gene>
    <name evidence="1" type="ORF">FDG2_1781</name>
</gene>
<dbReference type="InterPro" id="IPR029060">
    <property type="entry name" value="PIN-like_dom_sf"/>
</dbReference>
<sequence length="94" mass="10333">MTEVVYLLSSRLGLSAELRFLADMASGAFDVEPVHATDGLRIADLVNRYRNLPLGTVDSSVIACTERLGVDEVATVDRRHFTVVKANRVFTLLP</sequence>
<dbReference type="SUPFAM" id="SSF88723">
    <property type="entry name" value="PIN domain-like"/>
    <property type="match status" value="1"/>
</dbReference>
<dbReference type="EMBL" id="FLUV01000750">
    <property type="protein sequence ID" value="SBW20717.1"/>
    <property type="molecule type" value="Genomic_DNA"/>
</dbReference>
<reference evidence="2" key="1">
    <citation type="submission" date="2016-02" db="EMBL/GenBank/DDBJ databases">
        <authorList>
            <person name="Wibberg D."/>
        </authorList>
    </citation>
    <scope>NUCLEOTIDE SEQUENCE [LARGE SCALE GENOMIC DNA]</scope>
</reference>
<proteinExistence type="predicted"/>
<organism evidence="1 2">
    <name type="scientific">Candidatus Protofrankia californiensis</name>
    <dbReference type="NCBI Taxonomy" id="1839754"/>
    <lineage>
        <taxon>Bacteria</taxon>
        <taxon>Bacillati</taxon>
        <taxon>Actinomycetota</taxon>
        <taxon>Actinomycetes</taxon>
        <taxon>Frankiales</taxon>
        <taxon>Frankiaceae</taxon>
        <taxon>Protofrankia</taxon>
    </lineage>
</organism>
<accession>A0A1C3NWD3</accession>
<dbReference type="Proteomes" id="UP000199013">
    <property type="component" value="Unassembled WGS sequence"/>
</dbReference>
<keyword evidence="2" id="KW-1185">Reference proteome</keyword>
<evidence type="ECO:0000313" key="1">
    <source>
        <dbReference type="EMBL" id="SBW20717.1"/>
    </source>
</evidence>
<evidence type="ECO:0000313" key="2">
    <source>
        <dbReference type="Proteomes" id="UP000199013"/>
    </source>
</evidence>
<protein>
    <submittedName>
        <fullName evidence="1">Uncharacterized protein</fullName>
    </submittedName>
</protein>
<name>A0A1C3NWD3_9ACTN</name>
<dbReference type="Gene3D" id="3.40.50.1010">
    <property type="entry name" value="5'-nuclease"/>
    <property type="match status" value="1"/>
</dbReference>
<dbReference type="AlphaFoldDB" id="A0A1C3NWD3"/>